<dbReference type="PANTHER" id="PTHR37096">
    <property type="entry name" value="YALI0E33429P"/>
    <property type="match status" value="1"/>
</dbReference>
<dbReference type="InterPro" id="IPR051667">
    <property type="entry name" value="Archaeal_ATPase_domain"/>
</dbReference>
<dbReference type="PANTHER" id="PTHR37096:SF1">
    <property type="entry name" value="AAA+ ATPASE DOMAIN-CONTAINING PROTEIN"/>
    <property type="match status" value="1"/>
</dbReference>
<dbReference type="Gene3D" id="3.40.50.300">
    <property type="entry name" value="P-loop containing nucleotide triphosphate hydrolases"/>
    <property type="match status" value="1"/>
</dbReference>
<keyword evidence="1" id="KW-0934">Plastid</keyword>
<sequence length="588" mass="67403">MILMTQLRCGLPCGPKISGEDCECSSKRLRPWSFLAASSCTPCITPTGLWRRLNRLPPTNRPINAKKLEACVLKAHPEDTLYFKNNRIYAPAKLAFPEDTLYFKNNRIYAPAKLAFPVGQKICGKVCSSFREEEHQSAATLFDRYEELAFLKRFVRKRGRLLLLVGPHNCGKTAILEQLAKEENERVVMLNLRTIDTTSPAGLLEEVRQGLIAPDAPGQLRKFFEKALEGVSTTIGMDHPKIVDFLTFEKLVQPHVNLQKVVGKYLQERQEDMSPTIVIDEANKLHAWLQDEVSKRTLYTYLDFFVHITNEARLANVILVSSDFFFGFWLNEKIGADRYNVQVIGDLPKLEARGFFEFALGQPCQDELWNCLYCVYGGAVLPLLQIVESMQLHEVDWKEKVLQSFFQMESHTSMGLSPESMDPWVLPACWTRDQYVDILTKMTEYENGVAPWYTMQQKFGAQVLKALICYNLVQYRTKSIMARDIAWYKGPWPVVMSLSRMHWLAVKQLVAREKAENKHEHAEDFDWNQLMQLAGVWILAALQSAFCSPKYSSTDGMRSLEMHAQHLNGCKQLRKDLVVDTRVSELLL</sequence>
<comment type="caution">
    <text evidence="3">The sequence shown here is derived from an EMBL/GenBank/DDBJ whole genome shotgun (WGS) entry which is preliminary data.</text>
</comment>
<gene>
    <name evidence="3" type="ORF">GOP47_0024566</name>
</gene>
<dbReference type="SUPFAM" id="SSF52540">
    <property type="entry name" value="P-loop containing nucleoside triphosphate hydrolases"/>
    <property type="match status" value="1"/>
</dbReference>
<evidence type="ECO:0000259" key="2">
    <source>
        <dbReference type="SMART" id="SM00382"/>
    </source>
</evidence>
<dbReference type="SMART" id="SM00382">
    <property type="entry name" value="AAA"/>
    <property type="match status" value="1"/>
</dbReference>
<proteinExistence type="predicted"/>
<dbReference type="Pfam" id="PF01637">
    <property type="entry name" value="ATPase_2"/>
    <property type="match status" value="1"/>
</dbReference>
<evidence type="ECO:0000313" key="4">
    <source>
        <dbReference type="Proteomes" id="UP000886520"/>
    </source>
</evidence>
<evidence type="ECO:0000256" key="1">
    <source>
        <dbReference type="ARBA" id="ARBA00022528"/>
    </source>
</evidence>
<dbReference type="EMBL" id="JABFUD020000024">
    <property type="protein sequence ID" value="KAI5060146.1"/>
    <property type="molecule type" value="Genomic_DNA"/>
</dbReference>
<evidence type="ECO:0000313" key="3">
    <source>
        <dbReference type="EMBL" id="KAI5060146.1"/>
    </source>
</evidence>
<dbReference type="GO" id="GO:0005524">
    <property type="term" value="F:ATP binding"/>
    <property type="evidence" value="ECO:0007669"/>
    <property type="project" value="InterPro"/>
</dbReference>
<accession>A0A9D4Z560</accession>
<dbReference type="InterPro" id="IPR003593">
    <property type="entry name" value="AAA+_ATPase"/>
</dbReference>
<protein>
    <recommendedName>
        <fullName evidence="2">AAA+ ATPase domain-containing protein</fullName>
    </recommendedName>
</protein>
<dbReference type="InterPro" id="IPR027417">
    <property type="entry name" value="P-loop_NTPase"/>
</dbReference>
<dbReference type="Proteomes" id="UP000886520">
    <property type="component" value="Chromosome 24"/>
</dbReference>
<keyword evidence="1" id="KW-0150">Chloroplast</keyword>
<keyword evidence="4" id="KW-1185">Reference proteome</keyword>
<reference evidence="3" key="1">
    <citation type="submission" date="2021-01" db="EMBL/GenBank/DDBJ databases">
        <title>Adiantum capillus-veneris genome.</title>
        <authorList>
            <person name="Fang Y."/>
            <person name="Liao Q."/>
        </authorList>
    </citation>
    <scope>NUCLEOTIDE SEQUENCE</scope>
    <source>
        <strain evidence="3">H3</strain>
        <tissue evidence="3">Leaf</tissue>
    </source>
</reference>
<feature type="domain" description="AAA+ ATPase" evidence="2">
    <location>
        <begin position="158"/>
        <end position="340"/>
    </location>
</feature>
<dbReference type="AlphaFoldDB" id="A0A9D4Z560"/>
<organism evidence="3 4">
    <name type="scientific">Adiantum capillus-veneris</name>
    <name type="common">Maidenhair fern</name>
    <dbReference type="NCBI Taxonomy" id="13818"/>
    <lineage>
        <taxon>Eukaryota</taxon>
        <taxon>Viridiplantae</taxon>
        <taxon>Streptophyta</taxon>
        <taxon>Embryophyta</taxon>
        <taxon>Tracheophyta</taxon>
        <taxon>Polypodiopsida</taxon>
        <taxon>Polypodiidae</taxon>
        <taxon>Polypodiales</taxon>
        <taxon>Pteridineae</taxon>
        <taxon>Pteridaceae</taxon>
        <taxon>Vittarioideae</taxon>
        <taxon>Adiantum</taxon>
    </lineage>
</organism>
<name>A0A9D4Z560_ADICA</name>
<dbReference type="InterPro" id="IPR011579">
    <property type="entry name" value="ATPase_dom"/>
</dbReference>